<organism evidence="1 2">
    <name type="scientific">Pluteus cervinus</name>
    <dbReference type="NCBI Taxonomy" id="181527"/>
    <lineage>
        <taxon>Eukaryota</taxon>
        <taxon>Fungi</taxon>
        <taxon>Dikarya</taxon>
        <taxon>Basidiomycota</taxon>
        <taxon>Agaricomycotina</taxon>
        <taxon>Agaricomycetes</taxon>
        <taxon>Agaricomycetidae</taxon>
        <taxon>Agaricales</taxon>
        <taxon>Pluteineae</taxon>
        <taxon>Pluteaceae</taxon>
        <taxon>Pluteus</taxon>
    </lineage>
</organism>
<gene>
    <name evidence="1" type="ORF">BDN72DRAFT_614626</name>
</gene>
<dbReference type="Proteomes" id="UP000308600">
    <property type="component" value="Unassembled WGS sequence"/>
</dbReference>
<evidence type="ECO:0000313" key="2">
    <source>
        <dbReference type="Proteomes" id="UP000308600"/>
    </source>
</evidence>
<dbReference type="EMBL" id="ML208331">
    <property type="protein sequence ID" value="TFK69418.1"/>
    <property type="molecule type" value="Genomic_DNA"/>
</dbReference>
<accession>A0ACD3AUJ8</accession>
<sequence length="552" mass="62452">MRDLGFDGYALDHVDCPAGMHWFLKRELNLHRTAINLNGRVDVNRAMNMVARVGGGANFTSGSSMNTVTRSRYGKRALGNMTRDIKPARNLVASTVDPEVKRRLDDAINESRQAITIIESQRAEIDAQHKIVMAEDSEILTRLNGVKARRDAARDALQKRRQQEHKLKTWNDHLQELLNAPPVEQERARLKKKLLNVSKSRVQIARDYTAISKTVVEEQMASTRAGLEHLQAGANKAALEALCQVLLKELKDEGTDAYNALEETRGIITEAEEDLRKEYDAIEAARTAYDKQLNEARDDGSTPPSAEGVDLRSLDELEAELQTQQTNLDLNLQTNPGIVEQYEKRKRDIEALEKAIDDRKKKAEKVERNIKNARDNWKPALEKLVASIGSKFSAAFDRIGCAGEIRISEHDDYDKWAIDILVKFRDSEKLQLLTSQRQSGGERSLTTILYLMSLTEEARAPFSLVDEINQGMDQRAERMVHNSMVEVTCKPDSAQYFLITPKLLPDLMYHDRMKILCVNNGEWLPDEKDLGNMMNMIEGWVQRNRGAASSAL</sequence>
<reference evidence="1 2" key="1">
    <citation type="journal article" date="2019" name="Nat. Ecol. Evol.">
        <title>Megaphylogeny resolves global patterns of mushroom evolution.</title>
        <authorList>
            <person name="Varga T."/>
            <person name="Krizsan K."/>
            <person name="Foldi C."/>
            <person name="Dima B."/>
            <person name="Sanchez-Garcia M."/>
            <person name="Sanchez-Ramirez S."/>
            <person name="Szollosi G.J."/>
            <person name="Szarkandi J.G."/>
            <person name="Papp V."/>
            <person name="Albert L."/>
            <person name="Andreopoulos W."/>
            <person name="Angelini C."/>
            <person name="Antonin V."/>
            <person name="Barry K.W."/>
            <person name="Bougher N.L."/>
            <person name="Buchanan P."/>
            <person name="Buyck B."/>
            <person name="Bense V."/>
            <person name="Catcheside P."/>
            <person name="Chovatia M."/>
            <person name="Cooper J."/>
            <person name="Damon W."/>
            <person name="Desjardin D."/>
            <person name="Finy P."/>
            <person name="Geml J."/>
            <person name="Haridas S."/>
            <person name="Hughes K."/>
            <person name="Justo A."/>
            <person name="Karasinski D."/>
            <person name="Kautmanova I."/>
            <person name="Kiss B."/>
            <person name="Kocsube S."/>
            <person name="Kotiranta H."/>
            <person name="LaButti K.M."/>
            <person name="Lechner B.E."/>
            <person name="Liimatainen K."/>
            <person name="Lipzen A."/>
            <person name="Lukacs Z."/>
            <person name="Mihaltcheva S."/>
            <person name="Morgado L.N."/>
            <person name="Niskanen T."/>
            <person name="Noordeloos M.E."/>
            <person name="Ohm R.A."/>
            <person name="Ortiz-Santana B."/>
            <person name="Ovrebo C."/>
            <person name="Racz N."/>
            <person name="Riley R."/>
            <person name="Savchenko A."/>
            <person name="Shiryaev A."/>
            <person name="Soop K."/>
            <person name="Spirin V."/>
            <person name="Szebenyi C."/>
            <person name="Tomsovsky M."/>
            <person name="Tulloss R.E."/>
            <person name="Uehling J."/>
            <person name="Grigoriev I.V."/>
            <person name="Vagvolgyi C."/>
            <person name="Papp T."/>
            <person name="Martin F.M."/>
            <person name="Miettinen O."/>
            <person name="Hibbett D.S."/>
            <person name="Nagy L.G."/>
        </authorList>
    </citation>
    <scope>NUCLEOTIDE SEQUENCE [LARGE SCALE GENOMIC DNA]</scope>
    <source>
        <strain evidence="1 2">NL-1719</strain>
    </source>
</reference>
<protein>
    <submittedName>
        <fullName evidence="1">Uncharacterized protein</fullName>
    </submittedName>
</protein>
<keyword evidence="2" id="KW-1185">Reference proteome</keyword>
<evidence type="ECO:0000313" key="1">
    <source>
        <dbReference type="EMBL" id="TFK69418.1"/>
    </source>
</evidence>
<proteinExistence type="predicted"/>
<name>A0ACD3AUJ8_9AGAR</name>